<gene>
    <name evidence="3" type="ORF">D7V93_15300</name>
</gene>
<proteinExistence type="inferred from homology"/>
<evidence type="ECO:0000313" key="4">
    <source>
        <dbReference type="Proteomes" id="UP000272888"/>
    </source>
</evidence>
<accession>A0A3A8PZP3</accession>
<protein>
    <recommendedName>
        <fullName evidence="1">UPF0310 protein D7V93_15300</fullName>
    </recommendedName>
</protein>
<dbReference type="Gene3D" id="3.10.590.10">
    <property type="entry name" value="ph1033 like domains"/>
    <property type="match status" value="1"/>
</dbReference>
<dbReference type="Pfam" id="PF01878">
    <property type="entry name" value="EVE"/>
    <property type="match status" value="1"/>
</dbReference>
<keyword evidence="4" id="KW-1185">Reference proteome</keyword>
<dbReference type="InterPro" id="IPR002740">
    <property type="entry name" value="EVE_domain"/>
</dbReference>
<dbReference type="AlphaFoldDB" id="A0A3A8PZP3"/>
<feature type="domain" description="EVE" evidence="2">
    <location>
        <begin position="11"/>
        <end position="140"/>
    </location>
</feature>
<reference evidence="4" key="1">
    <citation type="submission" date="2018-09" db="EMBL/GenBank/DDBJ databases">
        <authorList>
            <person name="Livingstone P.G."/>
            <person name="Whitworth D.E."/>
        </authorList>
    </citation>
    <scope>NUCLEOTIDE SEQUENCE [LARGE SCALE GENOMIC DNA]</scope>
    <source>
        <strain evidence="4">CA051B</strain>
    </source>
</reference>
<dbReference type="SUPFAM" id="SSF88697">
    <property type="entry name" value="PUA domain-like"/>
    <property type="match status" value="1"/>
</dbReference>
<dbReference type="InterPro" id="IPR015947">
    <property type="entry name" value="PUA-like_sf"/>
</dbReference>
<dbReference type="RefSeq" id="WP_120644120.1">
    <property type="nucleotide sequence ID" value="NZ_RAWB01000138.1"/>
</dbReference>
<evidence type="ECO:0000256" key="1">
    <source>
        <dbReference type="HAMAP-Rule" id="MF_00771"/>
    </source>
</evidence>
<comment type="caution">
    <text evidence="3">The sequence shown here is derived from an EMBL/GenBank/DDBJ whole genome shotgun (WGS) entry which is preliminary data.</text>
</comment>
<evidence type="ECO:0000259" key="2">
    <source>
        <dbReference type="Pfam" id="PF01878"/>
    </source>
</evidence>
<sequence length="145" mass="16152">MTDPHFVPRGHWLAVASAEHVRRGREEGFMQVCHGKAAPLQRIQPGDRVVYYSPTVSFQGKDKLQAFTALGVVKPGAPYLFDMGGGFRPFRRDVEWLPAREAPIQPLLETLDFSAGIRNWGYRLRAGLVLLSERDLLCIAAAMGC</sequence>
<dbReference type="HAMAP" id="MF_00771">
    <property type="entry name" value="UPF0310"/>
    <property type="match status" value="1"/>
</dbReference>
<dbReference type="CDD" id="cd21132">
    <property type="entry name" value="EVE-like"/>
    <property type="match status" value="1"/>
</dbReference>
<name>A0A3A8PZP3_9BACT</name>
<dbReference type="NCBIfam" id="NF002616">
    <property type="entry name" value="PRK02268.1-2"/>
    <property type="match status" value="1"/>
</dbReference>
<dbReference type="Proteomes" id="UP000272888">
    <property type="component" value="Unassembled WGS sequence"/>
</dbReference>
<dbReference type="InterPro" id="IPR022996">
    <property type="entry name" value="UPF0310"/>
</dbReference>
<dbReference type="EMBL" id="RAWB01000138">
    <property type="protein sequence ID" value="RKH59255.1"/>
    <property type="molecule type" value="Genomic_DNA"/>
</dbReference>
<organism evidence="3 4">
    <name type="scientific">Corallococcus llansteffanensis</name>
    <dbReference type="NCBI Taxonomy" id="2316731"/>
    <lineage>
        <taxon>Bacteria</taxon>
        <taxon>Pseudomonadati</taxon>
        <taxon>Myxococcota</taxon>
        <taxon>Myxococcia</taxon>
        <taxon>Myxococcales</taxon>
        <taxon>Cystobacterineae</taxon>
        <taxon>Myxococcaceae</taxon>
        <taxon>Corallococcus</taxon>
    </lineage>
</organism>
<comment type="similarity">
    <text evidence="1">Belongs to the UPF0310 family.</text>
</comment>
<evidence type="ECO:0000313" key="3">
    <source>
        <dbReference type="EMBL" id="RKH59255.1"/>
    </source>
</evidence>